<feature type="compositionally biased region" description="Polar residues" evidence="1">
    <location>
        <begin position="65"/>
        <end position="78"/>
    </location>
</feature>
<evidence type="ECO:0000256" key="1">
    <source>
        <dbReference type="SAM" id="MobiDB-lite"/>
    </source>
</evidence>
<feature type="compositionally biased region" description="Low complexity" evidence="1">
    <location>
        <begin position="85"/>
        <end position="95"/>
    </location>
</feature>
<accession>A0A165EAB5</accession>
<evidence type="ECO:0000313" key="3">
    <source>
        <dbReference type="Proteomes" id="UP000077266"/>
    </source>
</evidence>
<feature type="compositionally biased region" description="Low complexity" evidence="1">
    <location>
        <begin position="108"/>
        <end position="125"/>
    </location>
</feature>
<keyword evidence="3" id="KW-1185">Reference proteome</keyword>
<feature type="region of interest" description="Disordered" evidence="1">
    <location>
        <begin position="24"/>
        <end position="131"/>
    </location>
</feature>
<dbReference type="AlphaFoldDB" id="A0A165EAB5"/>
<sequence>MHIAIALGDASSVVAVRAERASTSRYAHQPRRRRQTASVAAQPTSPSKRACSISSTSVPRMPAPRSSSACQKPRSQSLPRPGACSARSPFSSRSSARQRPRSRVEYMPNASVLANSAPSSSSPRPLRVENENNGAVGHSLRQADTSRSTFQLAARPSQAPSMHPAYRYARSQLALAVTAADTLLDDAVRVLTDNQYYFPDSVFDQNTARDSPHSVHPATPQLLQYKRLA</sequence>
<evidence type="ECO:0000313" key="2">
    <source>
        <dbReference type="EMBL" id="KZV86441.1"/>
    </source>
</evidence>
<gene>
    <name evidence="2" type="ORF">EXIGLDRAFT_840786</name>
</gene>
<organism evidence="2 3">
    <name type="scientific">Exidia glandulosa HHB12029</name>
    <dbReference type="NCBI Taxonomy" id="1314781"/>
    <lineage>
        <taxon>Eukaryota</taxon>
        <taxon>Fungi</taxon>
        <taxon>Dikarya</taxon>
        <taxon>Basidiomycota</taxon>
        <taxon>Agaricomycotina</taxon>
        <taxon>Agaricomycetes</taxon>
        <taxon>Auriculariales</taxon>
        <taxon>Exidiaceae</taxon>
        <taxon>Exidia</taxon>
    </lineage>
</organism>
<name>A0A165EAB5_EXIGL</name>
<dbReference type="InParanoid" id="A0A165EAB5"/>
<dbReference type="Proteomes" id="UP000077266">
    <property type="component" value="Unassembled WGS sequence"/>
</dbReference>
<proteinExistence type="predicted"/>
<dbReference type="EMBL" id="KV426156">
    <property type="protein sequence ID" value="KZV86441.1"/>
    <property type="molecule type" value="Genomic_DNA"/>
</dbReference>
<protein>
    <submittedName>
        <fullName evidence="2">Uncharacterized protein</fullName>
    </submittedName>
</protein>
<reference evidence="2 3" key="1">
    <citation type="journal article" date="2016" name="Mol. Biol. Evol.">
        <title>Comparative Genomics of Early-Diverging Mushroom-Forming Fungi Provides Insights into the Origins of Lignocellulose Decay Capabilities.</title>
        <authorList>
            <person name="Nagy L.G."/>
            <person name="Riley R."/>
            <person name="Tritt A."/>
            <person name="Adam C."/>
            <person name="Daum C."/>
            <person name="Floudas D."/>
            <person name="Sun H."/>
            <person name="Yadav J.S."/>
            <person name="Pangilinan J."/>
            <person name="Larsson K.H."/>
            <person name="Matsuura K."/>
            <person name="Barry K."/>
            <person name="Labutti K."/>
            <person name="Kuo R."/>
            <person name="Ohm R.A."/>
            <person name="Bhattacharya S.S."/>
            <person name="Shirouzu T."/>
            <person name="Yoshinaga Y."/>
            <person name="Martin F.M."/>
            <person name="Grigoriev I.V."/>
            <person name="Hibbett D.S."/>
        </authorList>
    </citation>
    <scope>NUCLEOTIDE SEQUENCE [LARGE SCALE GENOMIC DNA]</scope>
    <source>
        <strain evidence="2 3">HHB12029</strain>
    </source>
</reference>
<feature type="compositionally biased region" description="Polar residues" evidence="1">
    <location>
        <begin position="36"/>
        <end position="58"/>
    </location>
</feature>